<gene>
    <name evidence="1" type="ORF">EZS28_013877</name>
</gene>
<dbReference type="Proteomes" id="UP000324800">
    <property type="component" value="Unassembled WGS sequence"/>
</dbReference>
<evidence type="ECO:0000313" key="2">
    <source>
        <dbReference type="Proteomes" id="UP000324800"/>
    </source>
</evidence>
<evidence type="ECO:0000313" key="1">
    <source>
        <dbReference type="EMBL" id="KAA6390598.1"/>
    </source>
</evidence>
<name>A0A5J4W6Y0_9EUKA</name>
<comment type="caution">
    <text evidence="1">The sequence shown here is derived from an EMBL/GenBank/DDBJ whole genome shotgun (WGS) entry which is preliminary data.</text>
</comment>
<reference evidence="1 2" key="1">
    <citation type="submission" date="2019-03" db="EMBL/GenBank/DDBJ databases">
        <title>Single cell metagenomics reveals metabolic interactions within the superorganism composed of flagellate Streblomastix strix and complex community of Bacteroidetes bacteria on its surface.</title>
        <authorList>
            <person name="Treitli S.C."/>
            <person name="Kolisko M."/>
            <person name="Husnik F."/>
            <person name="Keeling P."/>
            <person name="Hampl V."/>
        </authorList>
    </citation>
    <scope>NUCLEOTIDE SEQUENCE [LARGE SCALE GENOMIC DNA]</scope>
    <source>
        <strain evidence="1">ST1C</strain>
    </source>
</reference>
<organism evidence="1 2">
    <name type="scientific">Streblomastix strix</name>
    <dbReference type="NCBI Taxonomy" id="222440"/>
    <lineage>
        <taxon>Eukaryota</taxon>
        <taxon>Metamonada</taxon>
        <taxon>Preaxostyla</taxon>
        <taxon>Oxymonadida</taxon>
        <taxon>Streblomastigidae</taxon>
        <taxon>Streblomastix</taxon>
    </lineage>
</organism>
<protein>
    <recommendedName>
        <fullName evidence="3">TM2 domain-containing protein</fullName>
    </recommendedName>
</protein>
<evidence type="ECO:0008006" key="3">
    <source>
        <dbReference type="Google" id="ProtNLM"/>
    </source>
</evidence>
<dbReference type="EMBL" id="SNRW01003170">
    <property type="protein sequence ID" value="KAA6390598.1"/>
    <property type="molecule type" value="Genomic_DNA"/>
</dbReference>
<dbReference type="AlphaFoldDB" id="A0A5J4W6Y0"/>
<accession>A0A5J4W6Y0</accession>
<sequence length="203" mass="23331">MLTRCCCGVPAYGEGEFGFRLYQFLGMCSSLCINGLHRCYIGEYLSGFICFVTFGFCCVGQALDVCYFNNEQRIITLNDEIKKCAKEGYRRRMGIPDDQPVDGIQQNRNYIPNNIRFQTRSEDQDSHYPNSSPIFVSTKYSAQLYRYPSQEPNQHINIQQISPQNYAYPQVVYDINHPQNISNIQVLNAQPTYGEIEPDADLK</sequence>
<proteinExistence type="predicted"/>